<protein>
    <submittedName>
        <fullName evidence="1">Ribonuclease H</fullName>
        <ecNumber evidence="1">3.1.26.4</ecNumber>
    </submittedName>
</protein>
<dbReference type="GO" id="GO:0004523">
    <property type="term" value="F:RNA-DNA hybrid ribonuclease activity"/>
    <property type="evidence" value="ECO:0007669"/>
    <property type="project" value="UniProtKB-EC"/>
</dbReference>
<evidence type="ECO:0000313" key="1">
    <source>
        <dbReference type="EMBL" id="TWT29686.1"/>
    </source>
</evidence>
<dbReference type="EMBL" id="SJPF01000007">
    <property type="protein sequence ID" value="TWT29686.1"/>
    <property type="molecule type" value="Genomic_DNA"/>
</dbReference>
<dbReference type="GO" id="GO:0003676">
    <property type="term" value="F:nucleic acid binding"/>
    <property type="evidence" value="ECO:0007669"/>
    <property type="project" value="InterPro"/>
</dbReference>
<sequence>MSGTERIYRSSRRTESRMNESTPLYLLFCESTEGPYGGSWRFVLECVDQQERLVASGEEAWRDRDRLALLSVVRGLEALPEPSRVTLLTPSRYVSRGFRYGLAVWRESGFRWERFGRLAPVRDADLWQRIAQAMQFHRVDCRPWRFEAADLDHEDDNKMPSESLHFGSRRNRRTIRIEEQELAAAAG</sequence>
<dbReference type="AlphaFoldDB" id="A0A5C5UTW5"/>
<dbReference type="Proteomes" id="UP000318878">
    <property type="component" value="Unassembled WGS sequence"/>
</dbReference>
<name>A0A5C5UTW5_9BACT</name>
<keyword evidence="2" id="KW-1185">Reference proteome</keyword>
<keyword evidence="1" id="KW-0378">Hydrolase</keyword>
<dbReference type="InterPro" id="IPR012337">
    <property type="entry name" value="RNaseH-like_sf"/>
</dbReference>
<dbReference type="EC" id="3.1.26.4" evidence="1"/>
<reference evidence="1 2" key="1">
    <citation type="submission" date="2019-02" db="EMBL/GenBank/DDBJ databases">
        <title>Deep-cultivation of Planctomycetes and their phenomic and genomic characterization uncovers novel biology.</title>
        <authorList>
            <person name="Wiegand S."/>
            <person name="Jogler M."/>
            <person name="Boedeker C."/>
            <person name="Pinto D."/>
            <person name="Vollmers J."/>
            <person name="Rivas-Marin E."/>
            <person name="Kohn T."/>
            <person name="Peeters S.H."/>
            <person name="Heuer A."/>
            <person name="Rast P."/>
            <person name="Oberbeckmann S."/>
            <person name="Bunk B."/>
            <person name="Jeske O."/>
            <person name="Meyerdierks A."/>
            <person name="Storesund J.E."/>
            <person name="Kallscheuer N."/>
            <person name="Luecker S."/>
            <person name="Lage O.M."/>
            <person name="Pohl T."/>
            <person name="Merkel B.J."/>
            <person name="Hornburger P."/>
            <person name="Mueller R.-W."/>
            <person name="Bruemmer F."/>
            <person name="Labrenz M."/>
            <person name="Spormann A.M."/>
            <person name="Op Den Camp H."/>
            <person name="Overmann J."/>
            <person name="Amann R."/>
            <person name="Jetten M.S.M."/>
            <person name="Mascher T."/>
            <person name="Medema M.H."/>
            <person name="Devos D.P."/>
            <person name="Kaster A.-K."/>
            <person name="Ovreas L."/>
            <person name="Rohde M."/>
            <person name="Galperin M.Y."/>
            <person name="Jogler C."/>
        </authorList>
    </citation>
    <scope>NUCLEOTIDE SEQUENCE [LARGE SCALE GENOMIC DNA]</scope>
    <source>
        <strain evidence="1 2">Enr8</strain>
    </source>
</reference>
<organism evidence="1 2">
    <name type="scientific">Blastopirellula retiformator</name>
    <dbReference type="NCBI Taxonomy" id="2527970"/>
    <lineage>
        <taxon>Bacteria</taxon>
        <taxon>Pseudomonadati</taxon>
        <taxon>Planctomycetota</taxon>
        <taxon>Planctomycetia</taxon>
        <taxon>Pirellulales</taxon>
        <taxon>Pirellulaceae</taxon>
        <taxon>Blastopirellula</taxon>
    </lineage>
</organism>
<evidence type="ECO:0000313" key="2">
    <source>
        <dbReference type="Proteomes" id="UP000318878"/>
    </source>
</evidence>
<proteinExistence type="predicted"/>
<comment type="caution">
    <text evidence="1">The sequence shown here is derived from an EMBL/GenBank/DDBJ whole genome shotgun (WGS) entry which is preliminary data.</text>
</comment>
<accession>A0A5C5UTW5</accession>
<dbReference type="SUPFAM" id="SSF53098">
    <property type="entry name" value="Ribonuclease H-like"/>
    <property type="match status" value="1"/>
</dbReference>
<dbReference type="InterPro" id="IPR036397">
    <property type="entry name" value="RNaseH_sf"/>
</dbReference>
<dbReference type="Gene3D" id="3.30.420.10">
    <property type="entry name" value="Ribonuclease H-like superfamily/Ribonuclease H"/>
    <property type="match status" value="1"/>
</dbReference>
<gene>
    <name evidence="1" type="primary">rnhA_2</name>
    <name evidence="1" type="ORF">Enr8_48740</name>
</gene>